<proteinExistence type="inferred from homology"/>
<organism evidence="4 5">
    <name type="scientific">Cerrena zonata</name>
    <dbReference type="NCBI Taxonomy" id="2478898"/>
    <lineage>
        <taxon>Eukaryota</taxon>
        <taxon>Fungi</taxon>
        <taxon>Dikarya</taxon>
        <taxon>Basidiomycota</taxon>
        <taxon>Agaricomycotina</taxon>
        <taxon>Agaricomycetes</taxon>
        <taxon>Polyporales</taxon>
        <taxon>Cerrenaceae</taxon>
        <taxon>Cerrena</taxon>
    </lineage>
</organism>
<evidence type="ECO:0000259" key="3">
    <source>
        <dbReference type="Pfam" id="PF01370"/>
    </source>
</evidence>
<dbReference type="AlphaFoldDB" id="A0AAW0G084"/>
<reference evidence="4 5" key="1">
    <citation type="submission" date="2022-09" db="EMBL/GenBank/DDBJ databases">
        <authorList>
            <person name="Palmer J.M."/>
        </authorList>
    </citation>
    <scope>NUCLEOTIDE SEQUENCE [LARGE SCALE GENOMIC DNA]</scope>
    <source>
        <strain evidence="4 5">DSM 7382</strain>
    </source>
</reference>
<dbReference type="SUPFAM" id="SSF51735">
    <property type="entry name" value="NAD(P)-binding Rossmann-fold domains"/>
    <property type="match status" value="1"/>
</dbReference>
<dbReference type="PANTHER" id="PTHR43000">
    <property type="entry name" value="DTDP-D-GLUCOSE 4,6-DEHYDRATASE-RELATED"/>
    <property type="match status" value="1"/>
</dbReference>
<dbReference type="InterPro" id="IPR001509">
    <property type="entry name" value="Epimerase_deHydtase"/>
</dbReference>
<evidence type="ECO:0000313" key="5">
    <source>
        <dbReference type="Proteomes" id="UP001385951"/>
    </source>
</evidence>
<evidence type="ECO:0000313" key="4">
    <source>
        <dbReference type="EMBL" id="KAK7685777.1"/>
    </source>
</evidence>
<protein>
    <recommendedName>
        <fullName evidence="3">NAD-dependent epimerase/dehydratase domain-containing protein</fullName>
    </recommendedName>
</protein>
<comment type="caution">
    <text evidence="4">The sequence shown here is derived from an EMBL/GenBank/DDBJ whole genome shotgun (WGS) entry which is preliminary data.</text>
</comment>
<sequence>MDSTLKTFILVTGGHGFIGGHVVKTLTNQGHRVRIADIAPQSHQPLICNADICVGNLCDPAFCSQVVRDVHTVLHFAATMGGMGAIHAANDFIIYQENHTMTLNLLKACKDAGVKKFLWASSACVYPETFQDGSTSDVSLKESDARGKGPPTPQGLYGLQKLHIEDVLHQFSNTLDIRIARFHNIYGPGGSWFGGKEKAPAALLRKAFAAKLAGVSPIELEIWGDGKQRRSFCYIDDAVDAIILLLQSSCTDPVNIGSEESVTINELADIAVRCAQLDTEHVCYNHLSDKPVGVQARNSNNDFVKRVLNWSPKFSLEQGMHCTGEWIRAEIEKVLVQDDTAGRIQALGRFQRSDVVMLSEEAITFAILLPITSRGSNDPNDCLENLKQFARSIILTTQDDLNRLGQRFRYRVYLAIDEDDFFLLGPGDIAQNQAELVLQSLGIPDVTSLICDEPRGAVCNLWRICARRLGKMGAITLH</sequence>
<comment type="similarity">
    <text evidence="1">Belongs to the NAD(P)-dependent epimerase/dehydratase family.</text>
</comment>
<dbReference type="Proteomes" id="UP001385951">
    <property type="component" value="Unassembled WGS sequence"/>
</dbReference>
<gene>
    <name evidence="4" type="ORF">QCA50_011123</name>
</gene>
<evidence type="ECO:0000256" key="1">
    <source>
        <dbReference type="ARBA" id="ARBA00007637"/>
    </source>
</evidence>
<feature type="region of interest" description="Disordered" evidence="2">
    <location>
        <begin position="132"/>
        <end position="152"/>
    </location>
</feature>
<keyword evidence="5" id="KW-1185">Reference proteome</keyword>
<dbReference type="Gene3D" id="3.40.50.720">
    <property type="entry name" value="NAD(P)-binding Rossmann-like Domain"/>
    <property type="match status" value="1"/>
</dbReference>
<feature type="domain" description="NAD-dependent epimerase/dehydratase" evidence="3">
    <location>
        <begin position="9"/>
        <end position="257"/>
    </location>
</feature>
<dbReference type="Gene3D" id="3.90.25.10">
    <property type="entry name" value="UDP-galactose 4-epimerase, domain 1"/>
    <property type="match status" value="1"/>
</dbReference>
<accession>A0AAW0G084</accession>
<evidence type="ECO:0000256" key="2">
    <source>
        <dbReference type="SAM" id="MobiDB-lite"/>
    </source>
</evidence>
<name>A0AAW0G084_9APHY</name>
<dbReference type="EMBL" id="JASBNA010000019">
    <property type="protein sequence ID" value="KAK7685777.1"/>
    <property type="molecule type" value="Genomic_DNA"/>
</dbReference>
<dbReference type="Pfam" id="PF01370">
    <property type="entry name" value="Epimerase"/>
    <property type="match status" value="1"/>
</dbReference>
<dbReference type="InterPro" id="IPR036291">
    <property type="entry name" value="NAD(P)-bd_dom_sf"/>
</dbReference>